<comment type="caution">
    <text evidence="7">The sequence shown here is derived from an EMBL/GenBank/DDBJ whole genome shotgun (WGS) entry which is preliminary data.</text>
</comment>
<dbReference type="InterPro" id="IPR037518">
    <property type="entry name" value="MPN"/>
</dbReference>
<organism evidence="7 8">
    <name type="scientific">Alcanivorax quisquiliarum</name>
    <dbReference type="NCBI Taxonomy" id="2933565"/>
    <lineage>
        <taxon>Bacteria</taxon>
        <taxon>Pseudomonadati</taxon>
        <taxon>Pseudomonadota</taxon>
        <taxon>Gammaproteobacteria</taxon>
        <taxon>Oceanospirillales</taxon>
        <taxon>Alcanivoracaceae</taxon>
        <taxon>Alcanivorax</taxon>
    </lineage>
</organism>
<keyword evidence="5" id="KW-0482">Metalloprotease</keyword>
<reference evidence="7" key="1">
    <citation type="submission" date="2022-04" db="EMBL/GenBank/DDBJ databases">
        <title>Alcanivorax sp. CY1518 draft genome sequence.</title>
        <authorList>
            <person name="Zhao G."/>
            <person name="An M."/>
        </authorList>
    </citation>
    <scope>NUCLEOTIDE SEQUENCE</scope>
    <source>
        <strain evidence="7">CY1518</strain>
    </source>
</reference>
<evidence type="ECO:0000313" key="8">
    <source>
        <dbReference type="Proteomes" id="UP001165524"/>
    </source>
</evidence>
<dbReference type="PROSITE" id="PS50249">
    <property type="entry name" value="MPN"/>
    <property type="match status" value="1"/>
</dbReference>
<dbReference type="RefSeq" id="WP_246953529.1">
    <property type="nucleotide sequence ID" value="NZ_JALKII010000011.1"/>
</dbReference>
<evidence type="ECO:0000259" key="6">
    <source>
        <dbReference type="PROSITE" id="PS50249"/>
    </source>
</evidence>
<proteinExistence type="predicted"/>
<dbReference type="Pfam" id="PF04002">
    <property type="entry name" value="RadC"/>
    <property type="match status" value="1"/>
</dbReference>
<dbReference type="PANTHER" id="PTHR30471:SF3">
    <property type="entry name" value="UPF0758 PROTEIN YEES-RELATED"/>
    <property type="match status" value="1"/>
</dbReference>
<evidence type="ECO:0000256" key="1">
    <source>
        <dbReference type="ARBA" id="ARBA00022670"/>
    </source>
</evidence>
<protein>
    <submittedName>
        <fullName evidence="7">DNA repair protein RadC</fullName>
    </submittedName>
</protein>
<keyword evidence="4" id="KW-0862">Zinc</keyword>
<dbReference type="CDD" id="cd08071">
    <property type="entry name" value="MPN_DUF2466"/>
    <property type="match status" value="1"/>
</dbReference>
<feature type="domain" description="MPN" evidence="6">
    <location>
        <begin position="42"/>
        <end position="164"/>
    </location>
</feature>
<accession>A0ABT0EA92</accession>
<dbReference type="EMBL" id="JALKII010000011">
    <property type="protein sequence ID" value="MCK0538680.1"/>
    <property type="molecule type" value="Genomic_DNA"/>
</dbReference>
<evidence type="ECO:0000313" key="7">
    <source>
        <dbReference type="EMBL" id="MCK0538680.1"/>
    </source>
</evidence>
<keyword evidence="3" id="KW-0378">Hydrolase</keyword>
<sequence length="173" mass="20271">MQQPMFIKTSDGRYQTTRPITEEELFLYASELLEADLRKRPGLKSSTDVAEFLRLRLGHEKREVFSVIFLDHKHRMLKFEVMFMGTINAAIVYPREVVRRALEVNAVNIILAHNHPSGDPEPSKQDFEITRRISDALRLVEIRVLDHLVVCRDSFISLSERDWRMDELHSVPR</sequence>
<evidence type="ECO:0000256" key="4">
    <source>
        <dbReference type="ARBA" id="ARBA00022833"/>
    </source>
</evidence>
<keyword evidence="1" id="KW-0645">Protease</keyword>
<keyword evidence="8" id="KW-1185">Reference proteome</keyword>
<dbReference type="Proteomes" id="UP001165524">
    <property type="component" value="Unassembled WGS sequence"/>
</dbReference>
<dbReference type="InterPro" id="IPR025657">
    <property type="entry name" value="RadC_JAB"/>
</dbReference>
<evidence type="ECO:0000256" key="5">
    <source>
        <dbReference type="ARBA" id="ARBA00023049"/>
    </source>
</evidence>
<dbReference type="InterPro" id="IPR001405">
    <property type="entry name" value="UPF0758"/>
</dbReference>
<dbReference type="Gene3D" id="3.40.140.10">
    <property type="entry name" value="Cytidine Deaminase, domain 2"/>
    <property type="match status" value="1"/>
</dbReference>
<gene>
    <name evidence="7" type="primary">radC</name>
    <name evidence="7" type="ORF">MU846_13275</name>
</gene>
<evidence type="ECO:0000256" key="3">
    <source>
        <dbReference type="ARBA" id="ARBA00022801"/>
    </source>
</evidence>
<keyword evidence="2" id="KW-0479">Metal-binding</keyword>
<evidence type="ECO:0000256" key="2">
    <source>
        <dbReference type="ARBA" id="ARBA00022723"/>
    </source>
</evidence>
<name>A0ABT0EA92_9GAMM</name>
<dbReference type="InterPro" id="IPR020891">
    <property type="entry name" value="UPF0758_CS"/>
</dbReference>
<dbReference type="NCBIfam" id="TIGR00608">
    <property type="entry name" value="radc"/>
    <property type="match status" value="1"/>
</dbReference>
<dbReference type="PROSITE" id="PS01302">
    <property type="entry name" value="UPF0758"/>
    <property type="match status" value="1"/>
</dbReference>
<dbReference type="PANTHER" id="PTHR30471">
    <property type="entry name" value="DNA REPAIR PROTEIN RADC"/>
    <property type="match status" value="1"/>
</dbReference>